<dbReference type="GO" id="GO:0017116">
    <property type="term" value="F:single-stranded DNA helicase activity"/>
    <property type="evidence" value="ECO:0007669"/>
    <property type="project" value="TreeGrafter"/>
</dbReference>
<proteinExistence type="inferred from homology"/>
<dbReference type="InterPro" id="IPR055446">
    <property type="entry name" value="RecD2_N_OB"/>
</dbReference>
<dbReference type="GO" id="GO:0006310">
    <property type="term" value="P:DNA recombination"/>
    <property type="evidence" value="ECO:0007669"/>
    <property type="project" value="InterPro"/>
</dbReference>
<dbReference type="InterPro" id="IPR029493">
    <property type="entry name" value="RecD2-like_HHH"/>
</dbReference>
<dbReference type="InterPro" id="IPR050534">
    <property type="entry name" value="Coronavir_polyprotein_1ab"/>
</dbReference>
<accession>A0A0R1MI68</accession>
<dbReference type="InterPro" id="IPR006345">
    <property type="entry name" value="RecD2"/>
</dbReference>
<dbReference type="InterPro" id="IPR003593">
    <property type="entry name" value="AAA+_ATPase"/>
</dbReference>
<dbReference type="Pfam" id="PF23139">
    <property type="entry name" value="OB_YrrC"/>
    <property type="match status" value="1"/>
</dbReference>
<dbReference type="AlphaFoldDB" id="A0A0R1MI68"/>
<dbReference type="EMBL" id="AZDX01000005">
    <property type="protein sequence ID" value="KRL07680.1"/>
    <property type="molecule type" value="Genomic_DNA"/>
</dbReference>
<evidence type="ECO:0000256" key="1">
    <source>
        <dbReference type="ARBA" id="ARBA00022741"/>
    </source>
</evidence>
<dbReference type="PANTHER" id="PTHR43788">
    <property type="entry name" value="DNA2/NAM7 HELICASE FAMILY MEMBER"/>
    <property type="match status" value="1"/>
</dbReference>
<feature type="binding site" evidence="3">
    <location>
        <begin position="368"/>
        <end position="372"/>
    </location>
    <ligand>
        <name>ATP</name>
        <dbReference type="ChEBI" id="CHEBI:30616"/>
    </ligand>
</feature>
<evidence type="ECO:0000313" key="5">
    <source>
        <dbReference type="EMBL" id="KRL07680.1"/>
    </source>
</evidence>
<dbReference type="Gene3D" id="2.30.30.940">
    <property type="match status" value="1"/>
</dbReference>
<organism evidence="5 6">
    <name type="scientific">Liquorilactobacillus hordei DSM 19519</name>
    <dbReference type="NCBI Taxonomy" id="1423759"/>
    <lineage>
        <taxon>Bacteria</taxon>
        <taxon>Bacillati</taxon>
        <taxon>Bacillota</taxon>
        <taxon>Bacilli</taxon>
        <taxon>Lactobacillales</taxon>
        <taxon>Lactobacillaceae</taxon>
        <taxon>Liquorilactobacillus</taxon>
    </lineage>
</organism>
<keyword evidence="2 3" id="KW-0067">ATP-binding</keyword>
<dbReference type="CDD" id="cd18809">
    <property type="entry name" value="SF1_C_RecD"/>
    <property type="match status" value="1"/>
</dbReference>
<comment type="catalytic activity">
    <reaction evidence="3">
        <text>ATP + H2O = ADP + phosphate + H(+)</text>
        <dbReference type="Rhea" id="RHEA:13065"/>
        <dbReference type="ChEBI" id="CHEBI:15377"/>
        <dbReference type="ChEBI" id="CHEBI:15378"/>
        <dbReference type="ChEBI" id="CHEBI:30616"/>
        <dbReference type="ChEBI" id="CHEBI:43474"/>
        <dbReference type="ChEBI" id="CHEBI:456216"/>
        <dbReference type="EC" id="5.6.2.3"/>
    </reaction>
</comment>
<name>A0A0R1MI68_9LACO</name>
<keyword evidence="6" id="KW-1185">Reference proteome</keyword>
<gene>
    <name evidence="3" type="primary">recD2</name>
    <name evidence="5" type="ORF">FC92_GL001626</name>
</gene>
<dbReference type="NCBIfam" id="TIGR01448">
    <property type="entry name" value="recD_rel"/>
    <property type="match status" value="1"/>
</dbReference>
<keyword evidence="3" id="KW-0347">Helicase</keyword>
<keyword evidence="3" id="KW-0238">DNA-binding</keyword>
<dbReference type="InterPro" id="IPR027785">
    <property type="entry name" value="UvrD-like_helicase_C"/>
</dbReference>
<dbReference type="InterPro" id="IPR041451">
    <property type="entry name" value="RecD2_SH13"/>
</dbReference>
<dbReference type="STRING" id="1423759.FC92_GL001626"/>
<dbReference type="PANTHER" id="PTHR43788:SF6">
    <property type="entry name" value="DNA HELICASE B"/>
    <property type="match status" value="1"/>
</dbReference>
<dbReference type="Pfam" id="PF13245">
    <property type="entry name" value="AAA_19"/>
    <property type="match status" value="1"/>
</dbReference>
<dbReference type="EC" id="5.6.2.3" evidence="3"/>
<keyword evidence="5" id="KW-0540">Nuclease</keyword>
<dbReference type="SUPFAM" id="SSF52540">
    <property type="entry name" value="P-loop containing nucleoside triphosphate hydrolases"/>
    <property type="match status" value="2"/>
</dbReference>
<keyword evidence="3" id="KW-0378">Hydrolase</keyword>
<dbReference type="InterPro" id="IPR027417">
    <property type="entry name" value="P-loop_NTPase"/>
</dbReference>
<dbReference type="GO" id="GO:0005524">
    <property type="term" value="F:ATP binding"/>
    <property type="evidence" value="ECO:0007669"/>
    <property type="project" value="UniProtKB-UniRule"/>
</dbReference>
<dbReference type="GO" id="GO:0043139">
    <property type="term" value="F:5'-3' DNA helicase activity"/>
    <property type="evidence" value="ECO:0007669"/>
    <property type="project" value="UniProtKB-UniRule"/>
</dbReference>
<dbReference type="SMART" id="SM00382">
    <property type="entry name" value="AAA"/>
    <property type="match status" value="1"/>
</dbReference>
<evidence type="ECO:0000259" key="4">
    <source>
        <dbReference type="SMART" id="SM00382"/>
    </source>
</evidence>
<evidence type="ECO:0000313" key="6">
    <source>
        <dbReference type="Proteomes" id="UP000051448"/>
    </source>
</evidence>
<reference evidence="5 6" key="1">
    <citation type="journal article" date="2015" name="Genome Announc.">
        <title>Expanding the biotechnology potential of lactobacilli through comparative genomics of 213 strains and associated genera.</title>
        <authorList>
            <person name="Sun Z."/>
            <person name="Harris H.M."/>
            <person name="McCann A."/>
            <person name="Guo C."/>
            <person name="Argimon S."/>
            <person name="Zhang W."/>
            <person name="Yang X."/>
            <person name="Jeffery I.B."/>
            <person name="Cooney J.C."/>
            <person name="Kagawa T.F."/>
            <person name="Liu W."/>
            <person name="Song Y."/>
            <person name="Salvetti E."/>
            <person name="Wrobel A."/>
            <person name="Rasinkangas P."/>
            <person name="Parkhill J."/>
            <person name="Rea M.C."/>
            <person name="O'Sullivan O."/>
            <person name="Ritari J."/>
            <person name="Douillard F.P."/>
            <person name="Paul Ross R."/>
            <person name="Yang R."/>
            <person name="Briner A.E."/>
            <person name="Felis G.E."/>
            <person name="de Vos W.M."/>
            <person name="Barrangou R."/>
            <person name="Klaenhammer T.R."/>
            <person name="Caufield P.W."/>
            <person name="Cui Y."/>
            <person name="Zhang H."/>
            <person name="O'Toole P.W."/>
        </authorList>
    </citation>
    <scope>NUCLEOTIDE SEQUENCE [LARGE SCALE GENOMIC DNA]</scope>
    <source>
        <strain evidence="5 6">DSM 19519</strain>
    </source>
</reference>
<comment type="caution">
    <text evidence="5">The sequence shown here is derived from an EMBL/GenBank/DDBJ whole genome shotgun (WGS) entry which is preliminary data.</text>
</comment>
<comment type="function">
    <text evidence="3">DNA-dependent ATPase and ATP-dependent 5'-3' DNA helicase. Has no activity on blunt DNA or DNA with 3'-overhangs, requires at least 10 bases of 5'-ssDNA for helicase activity.</text>
</comment>
<sequence>MSQLDLLNTNDETEKYMVGSVDAIFFESPETFYKVVQVKIAQANFNWDEKEIVATGSFADINEGIEYRFVGKLVTHPRYGQQFQVFNYQNEMPSSKAGLITYLSSDAFVGIGEKSAAKIVEILGMDAIEQIIADEKKVKKLGLSQKQQATLIENLKANNGTQQIIIELNGFGFGSQMASSIYNRYREKTIEVIHEDPYKLAREIPGIGFKRADQIAEKIGLAADTPQRIKAGLLQGIYDICQEKGDTYTNAEQLLNQTMVLLSNSRRVQLSPDLLADQLLELANDGIVVAEENRIYLRKYYESEWRIAERIKEIKETKIKIDSGFENEFAQLIEKVEEQLGIKYGIDQIKAIKEALQSKIYLLTGGPGTGKTTIINGIVAIYAALKDISLDINEYKNEQFPILLAAPTGRASKRMNETTGLPASTIHRLLGLSSGDEDEREHNQLEGSLLIVDEMSMVDTGLFDTLMDAIPTNMQVIFVGDKDQLPSVGPGQVFADLLASPDLPKIELKAIYRQENESSVITLAHAIKNGTLPTDIKQGKSDRSFIECNAYQIENVVRQVVEKAKSKGFKTRDFQILAPMYRGPAGIDKLNEMLQEILNPHVTGKKQVEFNKLHFRIGDKVLHLVNSPENNIFNGDIGEIVGIVTAKESKDHQESLIIDFDDNEVEFKRKDWIKIRLAYCISIHKAQGSEFKMVILPMVQQYTRMLNRNLLYTAVTRAKDFLILLGEPAAYMSSVKQVAINRETTLVKRLTAVFSPSEGNNDSKAEESVSEKREDYVTNTILTVDLINSGKIDPMIGMGEITPASF</sequence>
<dbReference type="HAMAP" id="MF_01488">
    <property type="entry name" value="RecD2"/>
    <property type="match status" value="1"/>
</dbReference>
<dbReference type="Pfam" id="PF13538">
    <property type="entry name" value="UvrD_C_2"/>
    <property type="match status" value="1"/>
</dbReference>
<comment type="similarity">
    <text evidence="3">Belongs to the RecD family. RecD2 subfamily.</text>
</comment>
<keyword evidence="3" id="KW-0413">Isomerase</keyword>
<dbReference type="GO" id="GO:0003677">
    <property type="term" value="F:DNA binding"/>
    <property type="evidence" value="ECO:0007669"/>
    <property type="project" value="UniProtKB-UniRule"/>
</dbReference>
<protein>
    <recommendedName>
        <fullName evidence="3">ATP-dependent RecD2 DNA helicase</fullName>
        <ecNumber evidence="3">5.6.2.3</ecNumber>
    </recommendedName>
    <alternativeName>
        <fullName evidence="3">DNA 5'-3' helicase subunit RecD2</fullName>
    </alternativeName>
</protein>
<dbReference type="Pfam" id="PF14490">
    <property type="entry name" value="HHH_RecD2"/>
    <property type="match status" value="1"/>
</dbReference>
<dbReference type="OrthoDB" id="9803432at2"/>
<evidence type="ECO:0000256" key="2">
    <source>
        <dbReference type="ARBA" id="ARBA00022840"/>
    </source>
</evidence>
<dbReference type="GO" id="GO:0009338">
    <property type="term" value="C:exodeoxyribonuclease V complex"/>
    <property type="evidence" value="ECO:0007669"/>
    <property type="project" value="TreeGrafter"/>
</dbReference>
<dbReference type="GO" id="GO:0016887">
    <property type="term" value="F:ATP hydrolysis activity"/>
    <property type="evidence" value="ECO:0007669"/>
    <property type="project" value="RHEA"/>
</dbReference>
<dbReference type="GO" id="GO:0004527">
    <property type="term" value="F:exonuclease activity"/>
    <property type="evidence" value="ECO:0007669"/>
    <property type="project" value="UniProtKB-KW"/>
</dbReference>
<dbReference type="Gene3D" id="3.40.50.300">
    <property type="entry name" value="P-loop containing nucleotide triphosphate hydrolases"/>
    <property type="match status" value="2"/>
</dbReference>
<dbReference type="Gene3D" id="1.10.10.2220">
    <property type="match status" value="1"/>
</dbReference>
<dbReference type="Proteomes" id="UP000051448">
    <property type="component" value="Unassembled WGS sequence"/>
</dbReference>
<dbReference type="CDD" id="cd17933">
    <property type="entry name" value="DEXSc_RecD-like"/>
    <property type="match status" value="1"/>
</dbReference>
<feature type="domain" description="AAA+ ATPase" evidence="4">
    <location>
        <begin position="357"/>
        <end position="671"/>
    </location>
</feature>
<dbReference type="Pfam" id="PF18335">
    <property type="entry name" value="SH3_13"/>
    <property type="match status" value="1"/>
</dbReference>
<keyword evidence="1 3" id="KW-0547">Nucleotide-binding</keyword>
<keyword evidence="5" id="KW-0269">Exonuclease</keyword>
<dbReference type="PATRIC" id="fig|1423759.3.peg.1700"/>
<evidence type="ECO:0000256" key="3">
    <source>
        <dbReference type="HAMAP-Rule" id="MF_01488"/>
    </source>
</evidence>